<name>A0A9D1QDS1_9BACT</name>
<dbReference type="GO" id="GO:0016787">
    <property type="term" value="F:hydrolase activity"/>
    <property type="evidence" value="ECO:0007669"/>
    <property type="project" value="UniProtKB-UniRule"/>
</dbReference>
<keyword evidence="4 12" id="KW-0347">Helicase</keyword>
<keyword evidence="5 12" id="KW-0067">ATP-binding</keyword>
<protein>
    <recommendedName>
        <fullName evidence="9">DNA 3'-5' helicase</fullName>
        <ecNumber evidence="9">5.6.2.4</ecNumber>
    </recommendedName>
    <alternativeName>
        <fullName evidence="10">DNA 3'-5' helicase II</fullName>
    </alternativeName>
</protein>
<evidence type="ECO:0000256" key="8">
    <source>
        <dbReference type="ARBA" id="ARBA00034617"/>
    </source>
</evidence>
<dbReference type="CDD" id="cd18807">
    <property type="entry name" value="SF1_C_UvrD"/>
    <property type="match status" value="1"/>
</dbReference>
<evidence type="ECO:0000313" key="15">
    <source>
        <dbReference type="EMBL" id="HIW10709.1"/>
    </source>
</evidence>
<keyword evidence="6" id="KW-0238">DNA-binding</keyword>
<comment type="catalytic activity">
    <reaction evidence="8">
        <text>Couples ATP hydrolysis with the unwinding of duplex DNA by translocating in the 3'-5' direction.</text>
        <dbReference type="EC" id="5.6.2.4"/>
    </reaction>
</comment>
<dbReference type="PROSITE" id="PS51217">
    <property type="entry name" value="UVRD_HELICASE_CTER"/>
    <property type="match status" value="1"/>
</dbReference>
<dbReference type="Proteomes" id="UP000823926">
    <property type="component" value="Unassembled WGS sequence"/>
</dbReference>
<accession>A0A9D1QDS1</accession>
<dbReference type="AlphaFoldDB" id="A0A9D1QDS1"/>
<dbReference type="GO" id="GO:0005524">
    <property type="term" value="F:ATP binding"/>
    <property type="evidence" value="ECO:0007669"/>
    <property type="project" value="UniProtKB-UniRule"/>
</dbReference>
<reference evidence="15" key="1">
    <citation type="journal article" date="2021" name="PeerJ">
        <title>Extensive microbial diversity within the chicken gut microbiome revealed by metagenomics and culture.</title>
        <authorList>
            <person name="Gilroy R."/>
            <person name="Ravi A."/>
            <person name="Getino M."/>
            <person name="Pursley I."/>
            <person name="Horton D.L."/>
            <person name="Alikhan N.F."/>
            <person name="Baker D."/>
            <person name="Gharbi K."/>
            <person name="Hall N."/>
            <person name="Watson M."/>
            <person name="Adriaenssens E.M."/>
            <person name="Foster-Nyarko E."/>
            <person name="Jarju S."/>
            <person name="Secka A."/>
            <person name="Antonio M."/>
            <person name="Oren A."/>
            <person name="Chaudhuri R.R."/>
            <person name="La Ragione R."/>
            <person name="Hildebrand F."/>
            <person name="Pallen M.J."/>
        </authorList>
    </citation>
    <scope>NUCLEOTIDE SEQUENCE</scope>
    <source>
        <strain evidence="15">ChiBcec15-1070</strain>
    </source>
</reference>
<dbReference type="CDD" id="cd17932">
    <property type="entry name" value="DEXQc_UvrD"/>
    <property type="match status" value="1"/>
</dbReference>
<comment type="similarity">
    <text evidence="1">Belongs to the helicase family. UvrD subfamily.</text>
</comment>
<dbReference type="PANTHER" id="PTHR11070">
    <property type="entry name" value="UVRD / RECB / PCRA DNA HELICASE FAMILY MEMBER"/>
    <property type="match status" value="1"/>
</dbReference>
<evidence type="ECO:0000256" key="3">
    <source>
        <dbReference type="ARBA" id="ARBA00022801"/>
    </source>
</evidence>
<dbReference type="InterPro" id="IPR027417">
    <property type="entry name" value="P-loop_NTPase"/>
</dbReference>
<evidence type="ECO:0000256" key="7">
    <source>
        <dbReference type="ARBA" id="ARBA00023235"/>
    </source>
</evidence>
<evidence type="ECO:0000256" key="11">
    <source>
        <dbReference type="ARBA" id="ARBA00048988"/>
    </source>
</evidence>
<evidence type="ECO:0000256" key="4">
    <source>
        <dbReference type="ARBA" id="ARBA00022806"/>
    </source>
</evidence>
<evidence type="ECO:0000256" key="5">
    <source>
        <dbReference type="ARBA" id="ARBA00022840"/>
    </source>
</evidence>
<evidence type="ECO:0000256" key="10">
    <source>
        <dbReference type="ARBA" id="ARBA00034923"/>
    </source>
</evidence>
<sequence length="799" mass="89918">METDYLKGLNGPQRSAVENYNGPSLIIAGAGSGKTRVLTMRIAHMLEQGVSPRHIMALTFTNKAAREMRDRVTRILPPEAVRGLWMGTFHSLFSRILRVEAALLGFPEAFTIYDTADSRNVVKGIVRQLELPDEQYKPNEVYARISLAKNNLVLPEAYAANDTLMAEDARAKRPRLAEVYAHYMRQCRQNGAMDFDDLLLYMNVLLRDHPEIVQKYGEQFQYILVDEYQDTNYSQYLIVKKLADVRRNICVVGDDSQSIYSFRGARIENILRFQKDYPEAKIFKLEQNYRSTRTIVEAANSVIEKNSRKLPKHLFSENEQGDPIRVFCTFSDKEEAQRVAADIHTTIYSQQASPDDFAVLYRTNAQSRVIEEYLRGNNIPYRVYGGQSFYQRAEIKDAMAYLRLAINPRDDESLKRIINVPARGIGETSVGKIIAAGQAEGCSMWEVLLRHSPEELGIRGGAVKSLGGFVKSFTELFRQSKQMDAYELAMEVMARSGLVTHYKNSPSVEDESRLQNVEELINSIRTFVDEQREAMVESGDVPDAEREEEVPRPVTLDRWLQDVALLTDMDNEQEDDTPRVTLLTVHASKGLEFKYTYIVGLEENLFPSQHGTSSAEEIEEERRLFYVALTRAEKRATLSFALSRFKWGSVVPSQASRFIREIDPKYLDMPTLPDPASTGEDDDVAGLRSRWNGAGVAATGGQARAAFQRYERKTASPSSPTAVPAGFKRVESRPAAAVQGTPLESAGDLTVGARVAHDRFGVGTVTAFEQTATDTKVTVRFEGAGVKTLLLKFARLRLL</sequence>
<dbReference type="Gene3D" id="1.10.10.160">
    <property type="match status" value="1"/>
</dbReference>
<comment type="caution">
    <text evidence="15">The sequence shown here is derived from an EMBL/GenBank/DDBJ whole genome shotgun (WGS) entry which is preliminary data.</text>
</comment>
<evidence type="ECO:0000256" key="1">
    <source>
        <dbReference type="ARBA" id="ARBA00009922"/>
    </source>
</evidence>
<feature type="binding site" evidence="12">
    <location>
        <begin position="28"/>
        <end position="35"/>
    </location>
    <ligand>
        <name>ATP</name>
        <dbReference type="ChEBI" id="CHEBI:30616"/>
    </ligand>
</feature>
<dbReference type="Pfam" id="PF00580">
    <property type="entry name" value="UvrD-helicase"/>
    <property type="match status" value="1"/>
</dbReference>
<comment type="catalytic activity">
    <reaction evidence="11">
        <text>ATP + H2O = ADP + phosphate + H(+)</text>
        <dbReference type="Rhea" id="RHEA:13065"/>
        <dbReference type="ChEBI" id="CHEBI:15377"/>
        <dbReference type="ChEBI" id="CHEBI:15378"/>
        <dbReference type="ChEBI" id="CHEBI:30616"/>
        <dbReference type="ChEBI" id="CHEBI:43474"/>
        <dbReference type="ChEBI" id="CHEBI:456216"/>
        <dbReference type="EC" id="5.6.2.4"/>
    </reaction>
</comment>
<dbReference type="EC" id="5.6.2.4" evidence="9"/>
<organism evidence="15 16">
    <name type="scientific">Candidatus Rikenella faecigallinarum</name>
    <dbReference type="NCBI Taxonomy" id="2838745"/>
    <lineage>
        <taxon>Bacteria</taxon>
        <taxon>Pseudomonadati</taxon>
        <taxon>Bacteroidota</taxon>
        <taxon>Bacteroidia</taxon>
        <taxon>Bacteroidales</taxon>
        <taxon>Rikenellaceae</taxon>
        <taxon>Rikenella</taxon>
    </lineage>
</organism>
<dbReference type="Pfam" id="PF21196">
    <property type="entry name" value="PcrA_UvrD_tudor"/>
    <property type="match status" value="1"/>
</dbReference>
<evidence type="ECO:0000256" key="2">
    <source>
        <dbReference type="ARBA" id="ARBA00022741"/>
    </source>
</evidence>
<evidence type="ECO:0000256" key="9">
    <source>
        <dbReference type="ARBA" id="ARBA00034808"/>
    </source>
</evidence>
<dbReference type="InterPro" id="IPR013986">
    <property type="entry name" value="DExx_box_DNA_helicase_dom_sf"/>
</dbReference>
<evidence type="ECO:0000259" key="13">
    <source>
        <dbReference type="PROSITE" id="PS51198"/>
    </source>
</evidence>
<dbReference type="InterPro" id="IPR000212">
    <property type="entry name" value="DNA_helicase_UvrD/REP"/>
</dbReference>
<feature type="domain" description="UvrD-like helicase C-terminal" evidence="14">
    <location>
        <begin position="293"/>
        <end position="590"/>
    </location>
</feature>
<feature type="domain" description="UvrD-like helicase ATP-binding" evidence="13">
    <location>
        <begin position="7"/>
        <end position="292"/>
    </location>
</feature>
<dbReference type="PROSITE" id="PS51198">
    <property type="entry name" value="UVRD_HELICASE_ATP_BIND"/>
    <property type="match status" value="1"/>
</dbReference>
<dbReference type="GO" id="GO:0005829">
    <property type="term" value="C:cytosol"/>
    <property type="evidence" value="ECO:0007669"/>
    <property type="project" value="TreeGrafter"/>
</dbReference>
<dbReference type="GO" id="GO:0033202">
    <property type="term" value="C:DNA helicase complex"/>
    <property type="evidence" value="ECO:0007669"/>
    <property type="project" value="TreeGrafter"/>
</dbReference>
<gene>
    <name evidence="15" type="ORF">H9888_04310</name>
</gene>
<keyword evidence="7" id="KW-0413">Isomerase</keyword>
<dbReference type="GO" id="GO:0003677">
    <property type="term" value="F:DNA binding"/>
    <property type="evidence" value="ECO:0007669"/>
    <property type="project" value="UniProtKB-KW"/>
</dbReference>
<keyword evidence="3 12" id="KW-0378">Hydrolase</keyword>
<evidence type="ECO:0000313" key="16">
    <source>
        <dbReference type="Proteomes" id="UP000823926"/>
    </source>
</evidence>
<dbReference type="GO" id="GO:0043138">
    <property type="term" value="F:3'-5' DNA helicase activity"/>
    <property type="evidence" value="ECO:0007669"/>
    <property type="project" value="UniProtKB-EC"/>
</dbReference>
<dbReference type="SUPFAM" id="SSF52540">
    <property type="entry name" value="P-loop containing nucleoside triphosphate hydrolases"/>
    <property type="match status" value="1"/>
</dbReference>
<dbReference type="EMBL" id="DXHL01000021">
    <property type="protein sequence ID" value="HIW10709.1"/>
    <property type="molecule type" value="Genomic_DNA"/>
</dbReference>
<evidence type="ECO:0000259" key="14">
    <source>
        <dbReference type="PROSITE" id="PS51217"/>
    </source>
</evidence>
<dbReference type="InterPro" id="IPR014016">
    <property type="entry name" value="UvrD-like_ATP-bd"/>
</dbReference>
<reference evidence="15" key="2">
    <citation type="submission" date="2021-04" db="EMBL/GenBank/DDBJ databases">
        <authorList>
            <person name="Gilroy R."/>
        </authorList>
    </citation>
    <scope>NUCLEOTIDE SEQUENCE</scope>
    <source>
        <strain evidence="15">ChiBcec15-1070</strain>
    </source>
</reference>
<dbReference type="GO" id="GO:0000725">
    <property type="term" value="P:recombinational repair"/>
    <property type="evidence" value="ECO:0007669"/>
    <property type="project" value="TreeGrafter"/>
</dbReference>
<dbReference type="InterPro" id="IPR014017">
    <property type="entry name" value="DNA_helicase_UvrD-like_C"/>
</dbReference>
<proteinExistence type="inferred from homology"/>
<keyword evidence="2 12" id="KW-0547">Nucleotide-binding</keyword>
<dbReference type="PANTHER" id="PTHR11070:SF2">
    <property type="entry name" value="ATP-DEPENDENT DNA HELICASE SRS2"/>
    <property type="match status" value="1"/>
</dbReference>
<evidence type="ECO:0000256" key="12">
    <source>
        <dbReference type="PROSITE-ProRule" id="PRU00560"/>
    </source>
</evidence>
<dbReference type="Gene3D" id="3.40.50.300">
    <property type="entry name" value="P-loop containing nucleotide triphosphate hydrolases"/>
    <property type="match status" value="2"/>
</dbReference>
<dbReference type="Gene3D" id="1.10.486.10">
    <property type="entry name" value="PCRA, domain 4"/>
    <property type="match status" value="1"/>
</dbReference>
<evidence type="ECO:0000256" key="6">
    <source>
        <dbReference type="ARBA" id="ARBA00023125"/>
    </source>
</evidence>
<dbReference type="Pfam" id="PF13361">
    <property type="entry name" value="UvrD_C"/>
    <property type="match status" value="1"/>
</dbReference>